<evidence type="ECO:0000256" key="2">
    <source>
        <dbReference type="ARBA" id="ARBA00022833"/>
    </source>
</evidence>
<dbReference type="RefSeq" id="XP_018709047.1">
    <property type="nucleotide sequence ID" value="XM_018844597.1"/>
</dbReference>
<feature type="domain" description="Zn(2)-C6 fungal-type" evidence="6">
    <location>
        <begin position="21"/>
        <end position="50"/>
    </location>
</feature>
<evidence type="ECO:0000256" key="5">
    <source>
        <dbReference type="ARBA" id="ARBA00023242"/>
    </source>
</evidence>
<evidence type="ECO:0000256" key="4">
    <source>
        <dbReference type="ARBA" id="ARBA00023163"/>
    </source>
</evidence>
<evidence type="ECO:0000313" key="7">
    <source>
        <dbReference type="EMBL" id="OAA74089.1"/>
    </source>
</evidence>
<proteinExistence type="predicted"/>
<dbReference type="Proteomes" id="UP000076744">
    <property type="component" value="Unassembled WGS sequence"/>
</dbReference>
<protein>
    <submittedName>
        <fullName evidence="7">Fungal transcriptional regulatory protein</fullName>
    </submittedName>
</protein>
<dbReference type="AlphaFoldDB" id="A0A162N1Q0"/>
<evidence type="ECO:0000313" key="8">
    <source>
        <dbReference type="Proteomes" id="UP000076744"/>
    </source>
</evidence>
<name>A0A162N1Q0_CORFA</name>
<keyword evidence="1" id="KW-0479">Metal-binding</keyword>
<dbReference type="EMBL" id="AZHB01000001">
    <property type="protein sequence ID" value="OAA74089.1"/>
    <property type="molecule type" value="Genomic_DNA"/>
</dbReference>
<keyword evidence="3" id="KW-0805">Transcription regulation</keyword>
<keyword evidence="5" id="KW-0539">Nucleus</keyword>
<dbReference type="CDD" id="cd00067">
    <property type="entry name" value="GAL4"/>
    <property type="match status" value="1"/>
</dbReference>
<dbReference type="GeneID" id="30017282"/>
<dbReference type="PROSITE" id="PS50048">
    <property type="entry name" value="ZN2_CY6_FUNGAL_2"/>
    <property type="match status" value="1"/>
</dbReference>
<evidence type="ECO:0000256" key="1">
    <source>
        <dbReference type="ARBA" id="ARBA00022723"/>
    </source>
</evidence>
<dbReference type="PROSITE" id="PS00463">
    <property type="entry name" value="ZN2_CY6_FUNGAL_1"/>
    <property type="match status" value="1"/>
</dbReference>
<accession>A0A162N1Q0</accession>
<gene>
    <name evidence="7" type="ORF">ISF_00990</name>
</gene>
<keyword evidence="8" id="KW-1185">Reference proteome</keyword>
<sequence>MVKWQSDRNRGKRAARRPITACQTCRASKVKCDGRQRCSHCTLRGVACIYAYPRSSTSTRPSSDVRRGGHAACNEDTTMGDEFLGEWSPLPPTSTTVTAVAEMHRVMGPSSDDSLALLIRNACIDNGQAGTAHHDADNAGVFSSEMCTGLAAVEAGAVYDARGYELMTLPPQLSDSIGSTAPVVNPEYHDMNNSAYLQNVIIDSERTLFNSMAIADQYASPGQ</sequence>
<dbReference type="InterPro" id="IPR001138">
    <property type="entry name" value="Zn2Cys6_DnaBD"/>
</dbReference>
<dbReference type="GO" id="GO:0008270">
    <property type="term" value="F:zinc ion binding"/>
    <property type="evidence" value="ECO:0007669"/>
    <property type="project" value="InterPro"/>
</dbReference>
<evidence type="ECO:0000259" key="6">
    <source>
        <dbReference type="PROSITE" id="PS50048"/>
    </source>
</evidence>
<organism evidence="7 8">
    <name type="scientific">Cordyceps fumosorosea (strain ARSEF 2679)</name>
    <name type="common">Isaria fumosorosea</name>
    <dbReference type="NCBI Taxonomy" id="1081104"/>
    <lineage>
        <taxon>Eukaryota</taxon>
        <taxon>Fungi</taxon>
        <taxon>Dikarya</taxon>
        <taxon>Ascomycota</taxon>
        <taxon>Pezizomycotina</taxon>
        <taxon>Sordariomycetes</taxon>
        <taxon>Hypocreomycetidae</taxon>
        <taxon>Hypocreales</taxon>
        <taxon>Cordycipitaceae</taxon>
        <taxon>Cordyceps</taxon>
    </lineage>
</organism>
<dbReference type="GO" id="GO:0000981">
    <property type="term" value="F:DNA-binding transcription factor activity, RNA polymerase II-specific"/>
    <property type="evidence" value="ECO:0007669"/>
    <property type="project" value="InterPro"/>
</dbReference>
<dbReference type="InterPro" id="IPR036864">
    <property type="entry name" value="Zn2-C6_fun-type_DNA-bd_sf"/>
</dbReference>
<dbReference type="Pfam" id="PF00172">
    <property type="entry name" value="Zn_clus"/>
    <property type="match status" value="1"/>
</dbReference>
<keyword evidence="2" id="KW-0862">Zinc</keyword>
<dbReference type="Gene3D" id="4.10.240.10">
    <property type="entry name" value="Zn(2)-C6 fungal-type DNA-binding domain"/>
    <property type="match status" value="1"/>
</dbReference>
<evidence type="ECO:0000256" key="3">
    <source>
        <dbReference type="ARBA" id="ARBA00023015"/>
    </source>
</evidence>
<dbReference type="OrthoDB" id="4869221at2759"/>
<reference evidence="7 8" key="1">
    <citation type="journal article" date="2016" name="Genome Biol. Evol.">
        <title>Divergent and convergent evolution of fungal pathogenicity.</title>
        <authorList>
            <person name="Shang Y."/>
            <person name="Xiao G."/>
            <person name="Zheng P."/>
            <person name="Cen K."/>
            <person name="Zhan S."/>
            <person name="Wang C."/>
        </authorList>
    </citation>
    <scope>NUCLEOTIDE SEQUENCE [LARGE SCALE GENOMIC DNA]</scope>
    <source>
        <strain evidence="7 8">ARSEF 2679</strain>
    </source>
</reference>
<dbReference type="PANTHER" id="PTHR47660">
    <property type="entry name" value="TRANSCRIPTION FACTOR WITH C2H2 AND ZN(2)-CYS(6) DNA BINDING DOMAIN (EUROFUNG)-RELATED-RELATED"/>
    <property type="match status" value="1"/>
</dbReference>
<comment type="caution">
    <text evidence="7">The sequence shown here is derived from an EMBL/GenBank/DDBJ whole genome shotgun (WGS) entry which is preliminary data.</text>
</comment>
<dbReference type="SUPFAM" id="SSF57701">
    <property type="entry name" value="Zn2/Cys6 DNA-binding domain"/>
    <property type="match status" value="1"/>
</dbReference>
<dbReference type="SMART" id="SM00066">
    <property type="entry name" value="GAL4"/>
    <property type="match status" value="1"/>
</dbReference>
<keyword evidence="4" id="KW-0804">Transcription</keyword>